<dbReference type="OrthoDB" id="5870774at2759"/>
<protein>
    <submittedName>
        <fullName evidence="1">Uncharacterized protein</fullName>
    </submittedName>
</protein>
<dbReference type="EMBL" id="KN716529">
    <property type="protein sequence ID" value="KJH43756.1"/>
    <property type="molecule type" value="Genomic_DNA"/>
</dbReference>
<evidence type="ECO:0000313" key="1">
    <source>
        <dbReference type="EMBL" id="KJH43756.1"/>
    </source>
</evidence>
<organism evidence="1 2">
    <name type="scientific">Dictyocaulus viviparus</name>
    <name type="common">Bovine lungworm</name>
    <dbReference type="NCBI Taxonomy" id="29172"/>
    <lineage>
        <taxon>Eukaryota</taxon>
        <taxon>Metazoa</taxon>
        <taxon>Ecdysozoa</taxon>
        <taxon>Nematoda</taxon>
        <taxon>Chromadorea</taxon>
        <taxon>Rhabditida</taxon>
        <taxon>Rhabditina</taxon>
        <taxon>Rhabditomorpha</taxon>
        <taxon>Strongyloidea</taxon>
        <taxon>Metastrongylidae</taxon>
        <taxon>Dictyocaulus</taxon>
    </lineage>
</organism>
<feature type="non-terminal residue" evidence="1">
    <location>
        <position position="176"/>
    </location>
</feature>
<evidence type="ECO:0000313" key="2">
    <source>
        <dbReference type="Proteomes" id="UP000053766"/>
    </source>
</evidence>
<gene>
    <name evidence="1" type="ORF">DICVIV_10244</name>
</gene>
<keyword evidence="2" id="KW-1185">Reference proteome</keyword>
<reference evidence="2" key="2">
    <citation type="journal article" date="2016" name="Sci. Rep.">
        <title>Dictyocaulus viviparus genome, variome and transcriptome elucidate lungworm biology and support future intervention.</title>
        <authorList>
            <person name="McNulty S.N."/>
            <person name="Strube C."/>
            <person name="Rosa B.A."/>
            <person name="Martin J.C."/>
            <person name="Tyagi R."/>
            <person name="Choi Y.J."/>
            <person name="Wang Q."/>
            <person name="Hallsworth Pepin K."/>
            <person name="Zhang X."/>
            <person name="Ozersky P."/>
            <person name="Wilson R.K."/>
            <person name="Sternberg P.W."/>
            <person name="Gasser R.B."/>
            <person name="Mitreva M."/>
        </authorList>
    </citation>
    <scope>NUCLEOTIDE SEQUENCE [LARGE SCALE GENOMIC DNA]</scope>
    <source>
        <strain evidence="2">HannoverDv2000</strain>
    </source>
</reference>
<name>A0A0D8XN19_DICVI</name>
<dbReference type="AlphaFoldDB" id="A0A0D8XN19"/>
<dbReference type="Proteomes" id="UP000053766">
    <property type="component" value="Unassembled WGS sequence"/>
</dbReference>
<sequence length="176" mass="19781">MANKSPNRVVEERRNSVRFSTTTVELGFDADLTLQASKSLKSHNYKFDFTGTEKSFVEWNSKETGNMLGMQLAYVTPEPKFYDISCIRPSDTSYALKRPTIKNTATIDCSTLLRQSSTMGITATTSMSASDISTPVQTFQPPTIISSTIEEMVLASVEEYLMSRDDRRQRQMEAMS</sequence>
<reference evidence="1 2" key="1">
    <citation type="submission" date="2013-11" db="EMBL/GenBank/DDBJ databases">
        <title>Draft genome of the bovine lungworm Dictyocaulus viviparus.</title>
        <authorList>
            <person name="Mitreva M."/>
        </authorList>
    </citation>
    <scope>NUCLEOTIDE SEQUENCE [LARGE SCALE GENOMIC DNA]</scope>
    <source>
        <strain evidence="1 2">HannoverDv2000</strain>
    </source>
</reference>
<proteinExistence type="predicted"/>
<accession>A0A0D8XN19</accession>